<organism evidence="1 2">
    <name type="scientific">Cyphellophora europaea (strain CBS 101466)</name>
    <name type="common">Phialophora europaea</name>
    <dbReference type="NCBI Taxonomy" id="1220924"/>
    <lineage>
        <taxon>Eukaryota</taxon>
        <taxon>Fungi</taxon>
        <taxon>Dikarya</taxon>
        <taxon>Ascomycota</taxon>
        <taxon>Pezizomycotina</taxon>
        <taxon>Eurotiomycetes</taxon>
        <taxon>Chaetothyriomycetidae</taxon>
        <taxon>Chaetothyriales</taxon>
        <taxon>Cyphellophoraceae</taxon>
        <taxon>Cyphellophora</taxon>
    </lineage>
</organism>
<evidence type="ECO:0000313" key="1">
    <source>
        <dbReference type="EMBL" id="ETN42522.1"/>
    </source>
</evidence>
<dbReference type="VEuPathDB" id="FungiDB:HMPREF1541_01679"/>
<dbReference type="Proteomes" id="UP000030752">
    <property type="component" value="Unassembled WGS sequence"/>
</dbReference>
<name>W2S1G7_CYPE1</name>
<evidence type="ECO:0000313" key="2">
    <source>
        <dbReference type="Proteomes" id="UP000030752"/>
    </source>
</evidence>
<keyword evidence="2" id="KW-1185">Reference proteome</keyword>
<dbReference type="eggNOG" id="ENOG502SD76">
    <property type="taxonomic scope" value="Eukaryota"/>
</dbReference>
<dbReference type="EMBL" id="KB822718">
    <property type="protein sequence ID" value="ETN42522.1"/>
    <property type="molecule type" value="Genomic_DNA"/>
</dbReference>
<dbReference type="GeneID" id="19969018"/>
<sequence length="387" mass="43527">MAPRTKAVAFICNSCKSSFVRGYSSTAPLGRTFPSFKPTSQPELDTLLSQYRETLFIPENLSKNHQHLIYRPSKHHILTNDPGVTVSITDEEDVKLRPMSYAERPEKRKSLARLTSLLGETPDPDSWSNLLPFLEGMKSSHEPVPAKFLEKLTRKANKLGMQRFIIELAEQAKRTDVRLSEPFLLRELLLGCHRRALESSYQGEGFEKAARQAQLIVYMLQKGDHCNKTNYAQGHLDMRRSLFPSAIMLDMTAARAFYSSSKPTDTDGEVSRAVAKVLALSKSSESGLTSLSMPEFSRQKSRTDNQHTNLGEAQERLENLLPVWSGLKFASKIPGAVIMMSRDDFHRLLKHAGSEVRAAEAEVKALAGDNMDRRSLVLLEQLRQIHS</sequence>
<protein>
    <submittedName>
        <fullName evidence="1">Uncharacterized protein</fullName>
    </submittedName>
</protein>
<dbReference type="HOGENOM" id="CLU_047846_0_0_1"/>
<dbReference type="AlphaFoldDB" id="W2S1G7"/>
<dbReference type="InParanoid" id="W2S1G7"/>
<proteinExistence type="predicted"/>
<reference evidence="1 2" key="1">
    <citation type="submission" date="2013-03" db="EMBL/GenBank/DDBJ databases">
        <title>The Genome Sequence of Phialophora europaea CBS 101466.</title>
        <authorList>
            <consortium name="The Broad Institute Genomics Platform"/>
            <person name="Cuomo C."/>
            <person name="de Hoog S."/>
            <person name="Gorbushina A."/>
            <person name="Walker B."/>
            <person name="Young S.K."/>
            <person name="Zeng Q."/>
            <person name="Gargeya S."/>
            <person name="Fitzgerald M."/>
            <person name="Haas B."/>
            <person name="Abouelleil A."/>
            <person name="Allen A.W."/>
            <person name="Alvarado L."/>
            <person name="Arachchi H.M."/>
            <person name="Berlin A.M."/>
            <person name="Chapman S.B."/>
            <person name="Gainer-Dewar J."/>
            <person name="Goldberg J."/>
            <person name="Griggs A."/>
            <person name="Gujja S."/>
            <person name="Hansen M."/>
            <person name="Howarth C."/>
            <person name="Imamovic A."/>
            <person name="Ireland A."/>
            <person name="Larimer J."/>
            <person name="McCowan C."/>
            <person name="Murphy C."/>
            <person name="Pearson M."/>
            <person name="Poon T.W."/>
            <person name="Priest M."/>
            <person name="Roberts A."/>
            <person name="Saif S."/>
            <person name="Shea T."/>
            <person name="Sisk P."/>
            <person name="Sykes S."/>
            <person name="Wortman J."/>
            <person name="Nusbaum C."/>
            <person name="Birren B."/>
        </authorList>
    </citation>
    <scope>NUCLEOTIDE SEQUENCE [LARGE SCALE GENOMIC DNA]</scope>
    <source>
        <strain evidence="1 2">CBS 101466</strain>
    </source>
</reference>
<dbReference type="OrthoDB" id="5405126at2759"/>
<gene>
    <name evidence="1" type="ORF">HMPREF1541_01679</name>
</gene>
<dbReference type="RefSeq" id="XP_008714258.1">
    <property type="nucleotide sequence ID" value="XM_008716036.1"/>
</dbReference>
<accession>W2S1G7</accession>
<dbReference type="STRING" id="1220924.W2S1G7"/>